<protein>
    <recommendedName>
        <fullName evidence="4">RNA polymerase Rpb4/RPC9 core domain-containing protein</fullName>
    </recommendedName>
</protein>
<proteinExistence type="inferred from homology"/>
<comment type="caution">
    <text evidence="5">The sequence shown here is derived from an EMBL/GenBank/DDBJ whole genome shotgun (WGS) entry which is preliminary data.</text>
</comment>
<evidence type="ECO:0000313" key="6">
    <source>
        <dbReference type="Proteomes" id="UP001295684"/>
    </source>
</evidence>
<dbReference type="GO" id="GO:0030880">
    <property type="term" value="C:RNA polymerase complex"/>
    <property type="evidence" value="ECO:0007669"/>
    <property type="project" value="InterPro"/>
</dbReference>
<dbReference type="GO" id="GO:0000166">
    <property type="term" value="F:nucleotide binding"/>
    <property type="evidence" value="ECO:0007669"/>
    <property type="project" value="InterPro"/>
</dbReference>
<evidence type="ECO:0000313" key="5">
    <source>
        <dbReference type="EMBL" id="CAI2383558.1"/>
    </source>
</evidence>
<comment type="subcellular location">
    <subcellularLocation>
        <location evidence="1">Nucleus</location>
    </subcellularLocation>
</comment>
<organism evidence="5 6">
    <name type="scientific">Euplotes crassus</name>
    <dbReference type="NCBI Taxonomy" id="5936"/>
    <lineage>
        <taxon>Eukaryota</taxon>
        <taxon>Sar</taxon>
        <taxon>Alveolata</taxon>
        <taxon>Ciliophora</taxon>
        <taxon>Intramacronucleata</taxon>
        <taxon>Spirotrichea</taxon>
        <taxon>Hypotrichia</taxon>
        <taxon>Euplotida</taxon>
        <taxon>Euplotidae</taxon>
        <taxon>Moneuplotes</taxon>
    </lineage>
</organism>
<dbReference type="Gene3D" id="1.20.1250.40">
    <property type="match status" value="1"/>
</dbReference>
<evidence type="ECO:0000256" key="3">
    <source>
        <dbReference type="ARBA" id="ARBA00025724"/>
    </source>
</evidence>
<dbReference type="GO" id="GO:0005634">
    <property type="term" value="C:nucleus"/>
    <property type="evidence" value="ECO:0007669"/>
    <property type="project" value="UniProtKB-SubCell"/>
</dbReference>
<dbReference type="InterPro" id="IPR045222">
    <property type="entry name" value="Rpb4-like"/>
</dbReference>
<name>A0AAD2D8R5_EUPCR</name>
<dbReference type="EMBL" id="CAMPGE010025840">
    <property type="protein sequence ID" value="CAI2383558.1"/>
    <property type="molecule type" value="Genomic_DNA"/>
</dbReference>
<dbReference type="InterPro" id="IPR038324">
    <property type="entry name" value="Rpb4/RPC9_sf"/>
</dbReference>
<dbReference type="Pfam" id="PF03874">
    <property type="entry name" value="RNA_pol_Rpb4"/>
    <property type="match status" value="1"/>
</dbReference>
<keyword evidence="2" id="KW-0539">Nucleus</keyword>
<comment type="similarity">
    <text evidence="3">Belongs to the eukaryotic RPB4 RNA polymerase subunit family.</text>
</comment>
<accession>A0AAD2D8R5</accession>
<dbReference type="AlphaFoldDB" id="A0AAD2D8R5"/>
<dbReference type="GO" id="GO:0006352">
    <property type="term" value="P:DNA-templated transcription initiation"/>
    <property type="evidence" value="ECO:0007669"/>
    <property type="project" value="InterPro"/>
</dbReference>
<dbReference type="InterPro" id="IPR010997">
    <property type="entry name" value="HRDC-like_sf"/>
</dbReference>
<evidence type="ECO:0000259" key="4">
    <source>
        <dbReference type="SMART" id="SM00657"/>
    </source>
</evidence>
<dbReference type="SMART" id="SM00657">
    <property type="entry name" value="RPOL4c"/>
    <property type="match status" value="1"/>
</dbReference>
<feature type="domain" description="RNA polymerase Rpb4/RPC9 core" evidence="4">
    <location>
        <begin position="9"/>
        <end position="120"/>
    </location>
</feature>
<evidence type="ECO:0000256" key="1">
    <source>
        <dbReference type="ARBA" id="ARBA00004123"/>
    </source>
</evidence>
<dbReference type="InterPro" id="IPR006590">
    <property type="entry name" value="RNA_pol_Rpb4/RPC9_core"/>
</dbReference>
<dbReference type="SUPFAM" id="SSF47819">
    <property type="entry name" value="HRDC-like"/>
    <property type="match status" value="1"/>
</dbReference>
<keyword evidence="6" id="KW-1185">Reference proteome</keyword>
<evidence type="ECO:0000256" key="2">
    <source>
        <dbReference type="ARBA" id="ARBA00023242"/>
    </source>
</evidence>
<sequence length="120" mass="13655">MDTPTEEHPTGQNTMYLSIAEMSLCLEMKEKDGILDKNNELIEKVLNYTKQFNNSYSEEHTQAIRTLLSREGIREPEATLLWNLSPSTVEEAQSLIPGLKDYHDETIIKVLKEINGVSTT</sequence>
<gene>
    <name evidence="5" type="ORF">ECRASSUSDP1_LOCUS25063</name>
</gene>
<reference evidence="5" key="1">
    <citation type="submission" date="2023-07" db="EMBL/GenBank/DDBJ databases">
        <authorList>
            <consortium name="AG Swart"/>
            <person name="Singh M."/>
            <person name="Singh A."/>
            <person name="Seah K."/>
            <person name="Emmerich C."/>
        </authorList>
    </citation>
    <scope>NUCLEOTIDE SEQUENCE</scope>
    <source>
        <strain evidence="5">DP1</strain>
    </source>
</reference>
<dbReference type="InterPro" id="IPR005574">
    <property type="entry name" value="Rpb4/RPC9"/>
</dbReference>
<dbReference type="Proteomes" id="UP001295684">
    <property type="component" value="Unassembled WGS sequence"/>
</dbReference>
<dbReference type="PANTHER" id="PTHR21297">
    <property type="entry name" value="DNA-DIRECTED RNA POLYMERASE II"/>
    <property type="match status" value="1"/>
</dbReference>